<evidence type="ECO:0000256" key="1">
    <source>
        <dbReference type="SAM" id="MobiDB-lite"/>
    </source>
</evidence>
<accession>A0A561EME9</accession>
<organism evidence="2 3">
    <name type="scientific">Kitasatospora atroaurantiaca</name>
    <dbReference type="NCBI Taxonomy" id="285545"/>
    <lineage>
        <taxon>Bacteria</taxon>
        <taxon>Bacillati</taxon>
        <taxon>Actinomycetota</taxon>
        <taxon>Actinomycetes</taxon>
        <taxon>Kitasatosporales</taxon>
        <taxon>Streptomycetaceae</taxon>
        <taxon>Kitasatospora</taxon>
    </lineage>
</organism>
<evidence type="ECO:0000313" key="2">
    <source>
        <dbReference type="EMBL" id="TWE16785.1"/>
    </source>
</evidence>
<evidence type="ECO:0000313" key="3">
    <source>
        <dbReference type="Proteomes" id="UP000318416"/>
    </source>
</evidence>
<keyword evidence="3" id="KW-1185">Reference proteome</keyword>
<comment type="caution">
    <text evidence="2">The sequence shown here is derived from an EMBL/GenBank/DDBJ whole genome shotgun (WGS) entry which is preliminary data.</text>
</comment>
<gene>
    <name evidence="2" type="ORF">FB465_1776</name>
</gene>
<protein>
    <submittedName>
        <fullName evidence="2">Uncharacterized protein</fullName>
    </submittedName>
</protein>
<dbReference type="Proteomes" id="UP000318416">
    <property type="component" value="Unassembled WGS sequence"/>
</dbReference>
<sequence length="53" mass="6039">MDREKIPRTIAGTGTFVTDPDDEVQAPTAECQRPCCREDLDSPPGYWGWRRVD</sequence>
<proteinExistence type="predicted"/>
<reference evidence="2 3" key="1">
    <citation type="submission" date="2019-06" db="EMBL/GenBank/DDBJ databases">
        <title>Sequencing the genomes of 1000 actinobacteria strains.</title>
        <authorList>
            <person name="Klenk H.-P."/>
        </authorList>
    </citation>
    <scope>NUCLEOTIDE SEQUENCE [LARGE SCALE GENOMIC DNA]</scope>
    <source>
        <strain evidence="2 3">DSM 41649</strain>
    </source>
</reference>
<dbReference type="EMBL" id="VIVR01000001">
    <property type="protein sequence ID" value="TWE16785.1"/>
    <property type="molecule type" value="Genomic_DNA"/>
</dbReference>
<name>A0A561EME9_9ACTN</name>
<feature type="region of interest" description="Disordered" evidence="1">
    <location>
        <begin position="1"/>
        <end position="25"/>
    </location>
</feature>
<dbReference type="RefSeq" id="WP_170290529.1">
    <property type="nucleotide sequence ID" value="NZ_BAAABR010000079.1"/>
</dbReference>
<dbReference type="AlphaFoldDB" id="A0A561EME9"/>